<dbReference type="OMA" id="CKLVFTV"/>
<dbReference type="EnsemblPlants" id="TraesCS2A02G328600.1">
    <property type="protein sequence ID" value="TraesCS2A02G328600.1"/>
    <property type="gene ID" value="TraesCS2A02G328600"/>
</dbReference>
<comment type="subcellular location">
    <subcellularLocation>
        <location evidence="1">Nucleus</location>
        <location evidence="1">Nucleolus</location>
    </subcellularLocation>
</comment>
<name>A0A3B6B0T3_WHEAT</name>
<evidence type="ECO:0000256" key="4">
    <source>
        <dbReference type="SAM" id="MobiDB-lite"/>
    </source>
</evidence>
<dbReference type="GO" id="GO:0030688">
    <property type="term" value="C:preribosome, small subunit precursor"/>
    <property type="evidence" value="ECO:0007669"/>
    <property type="project" value="InterPro"/>
</dbReference>
<dbReference type="GeneID" id="123189514"/>
<dbReference type="PANTHER" id="PTHR31109:SF2">
    <property type="entry name" value="RIBOSOME BIOGENESIS PROTEIN SLX9 HOMOLOG"/>
    <property type="match status" value="1"/>
</dbReference>
<evidence type="ECO:0000313" key="5">
    <source>
        <dbReference type="EnsemblPlants" id="TraesCS2A02G328600.1"/>
    </source>
</evidence>
<dbReference type="Gramene" id="TraesCLE_scaffold_111667_01G000100.1">
    <property type="protein sequence ID" value="TraesCLE_scaffold_111667_01G000100.1"/>
    <property type="gene ID" value="TraesCLE_scaffold_111667_01G000100"/>
</dbReference>
<keyword evidence="6" id="KW-1185">Reference proteome</keyword>
<dbReference type="SMR" id="A0A3B6B0T3"/>
<evidence type="ECO:0000256" key="2">
    <source>
        <dbReference type="ARBA" id="ARBA00011022"/>
    </source>
</evidence>
<sequence length="163" mass="18374">MAPERSGSKKQELNSQKKLEKKLSFYTKVKDAVTSLQAKKAISKKKKQRSRQKKLKAYDLSALSEFLPQTASSQQQTEVKLNRKSKQALVQRESAQLNAVLNNAQFQLDPLAAIHQHLVSTQPPSSVKDDESAKSGKKSRKDKKRKKKKKKNNALSTPQSMDI</sequence>
<evidence type="ECO:0000256" key="3">
    <source>
        <dbReference type="ARBA" id="ARBA00023242"/>
    </source>
</evidence>
<proteinExistence type="inferred from homology"/>
<dbReference type="PaxDb" id="4565-Traes_2AL_4DD8859BB.2"/>
<dbReference type="GO" id="GO:0005730">
    <property type="term" value="C:nucleolus"/>
    <property type="evidence" value="ECO:0007669"/>
    <property type="project" value="UniProtKB-SubCell"/>
</dbReference>
<dbReference type="Gramene" id="TraesLDM2A03G00734020.1">
    <property type="protein sequence ID" value="TraesLDM2A03G00734020.1"/>
    <property type="gene ID" value="TraesLDM2A03G00734020"/>
</dbReference>
<dbReference type="GO" id="GO:0000462">
    <property type="term" value="P:maturation of SSU-rRNA from tricistronic rRNA transcript (SSU-rRNA, 5.8S rRNA, LSU-rRNA)"/>
    <property type="evidence" value="ECO:0007669"/>
    <property type="project" value="InterPro"/>
</dbReference>
<dbReference type="Gramene" id="TraesROB_scaffold_124698_01G000400.1">
    <property type="protein sequence ID" value="TraesROB_scaffold_124698_01G000400.1"/>
    <property type="gene ID" value="TraesROB_scaffold_124698_01G000400"/>
</dbReference>
<keyword evidence="3" id="KW-0539">Nucleus</keyword>
<gene>
    <name evidence="5" type="primary">LOC123189514</name>
</gene>
<reference evidence="5" key="2">
    <citation type="submission" date="2018-10" db="UniProtKB">
        <authorList>
            <consortium name="EnsemblPlants"/>
        </authorList>
    </citation>
    <scope>IDENTIFICATION</scope>
</reference>
<feature type="region of interest" description="Disordered" evidence="4">
    <location>
        <begin position="117"/>
        <end position="163"/>
    </location>
</feature>
<dbReference type="RefSeq" id="XP_044457876.1">
    <property type="nucleotide sequence ID" value="XM_044601941.1"/>
</dbReference>
<evidence type="ECO:0000313" key="6">
    <source>
        <dbReference type="Proteomes" id="UP000019116"/>
    </source>
</evidence>
<comment type="similarity">
    <text evidence="2">Belongs to the SLX9 family.</text>
</comment>
<reference evidence="5" key="1">
    <citation type="submission" date="2018-08" db="EMBL/GenBank/DDBJ databases">
        <authorList>
            <person name="Rossello M."/>
        </authorList>
    </citation>
    <scope>NUCLEOTIDE SEQUENCE [LARGE SCALE GENOMIC DNA]</scope>
    <source>
        <strain evidence="5">cv. Chinese Spring</strain>
    </source>
</reference>
<feature type="compositionally biased region" description="Basic residues" evidence="4">
    <location>
        <begin position="135"/>
        <end position="152"/>
    </location>
</feature>
<dbReference type="PANTHER" id="PTHR31109">
    <property type="entry name" value="PROTEIN FAM207A"/>
    <property type="match status" value="1"/>
</dbReference>
<dbReference type="Pfam" id="PF15341">
    <property type="entry name" value="SLX9"/>
    <property type="match status" value="1"/>
</dbReference>
<dbReference type="GO" id="GO:0030686">
    <property type="term" value="C:90S preribosome"/>
    <property type="evidence" value="ECO:0007669"/>
    <property type="project" value="InterPro"/>
</dbReference>
<evidence type="ECO:0008006" key="7">
    <source>
        <dbReference type="Google" id="ProtNLM"/>
    </source>
</evidence>
<feature type="compositionally biased region" description="Polar residues" evidence="4">
    <location>
        <begin position="153"/>
        <end position="163"/>
    </location>
</feature>
<dbReference type="Gramene" id="TraesNOR2A03G00741230.1">
    <property type="protein sequence ID" value="TraesNOR2A03G00741230.1"/>
    <property type="gene ID" value="TraesNOR2A03G00741230"/>
</dbReference>
<dbReference type="AlphaFoldDB" id="A0A3B6B0T3"/>
<dbReference type="InterPro" id="IPR028160">
    <property type="entry name" value="Slx9-like"/>
</dbReference>
<dbReference type="Proteomes" id="UP000019116">
    <property type="component" value="Chromosome 2A"/>
</dbReference>
<dbReference type="Gramene" id="TraesCS2A03G0824700.1">
    <property type="protein sequence ID" value="TraesCS2A03G0824700.1.CDS"/>
    <property type="gene ID" value="TraesCS2A03G0824700"/>
</dbReference>
<accession>A0A3B6B0T3</accession>
<protein>
    <recommendedName>
        <fullName evidence="7">Ribosome biogenesis protein slx9-like</fullName>
    </recommendedName>
</protein>
<evidence type="ECO:0000256" key="1">
    <source>
        <dbReference type="ARBA" id="ARBA00004604"/>
    </source>
</evidence>
<organism evidence="5">
    <name type="scientific">Triticum aestivum</name>
    <name type="common">Wheat</name>
    <dbReference type="NCBI Taxonomy" id="4565"/>
    <lineage>
        <taxon>Eukaryota</taxon>
        <taxon>Viridiplantae</taxon>
        <taxon>Streptophyta</taxon>
        <taxon>Embryophyta</taxon>
        <taxon>Tracheophyta</taxon>
        <taxon>Spermatophyta</taxon>
        <taxon>Magnoliopsida</taxon>
        <taxon>Liliopsida</taxon>
        <taxon>Poales</taxon>
        <taxon>Poaceae</taxon>
        <taxon>BOP clade</taxon>
        <taxon>Pooideae</taxon>
        <taxon>Triticodae</taxon>
        <taxon>Triticeae</taxon>
        <taxon>Triticinae</taxon>
        <taxon>Triticum</taxon>
    </lineage>
</organism>
<dbReference type="Gramene" id="TraesCS2A02G328600.1">
    <property type="protein sequence ID" value="TraesCS2A02G328600.1"/>
    <property type="gene ID" value="TraesCS2A02G328600"/>
</dbReference>
<dbReference type="STRING" id="4565.A0A3B6B0T3"/>
<dbReference type="OrthoDB" id="18703at2759"/>